<feature type="compositionally biased region" description="Basic and acidic residues" evidence="5">
    <location>
        <begin position="967"/>
        <end position="978"/>
    </location>
</feature>
<dbReference type="CDD" id="cd10230">
    <property type="entry name" value="ASKHA_NBD_HSP70_HYOU1"/>
    <property type="match status" value="1"/>
</dbReference>
<proteinExistence type="predicted"/>
<keyword evidence="4" id="KW-0175">Coiled coil</keyword>
<dbReference type="PRINTS" id="PR00301">
    <property type="entry name" value="HEATSHOCK70"/>
</dbReference>
<feature type="compositionally biased region" description="Basic and acidic residues" evidence="5">
    <location>
        <begin position="841"/>
        <end position="856"/>
    </location>
</feature>
<feature type="region of interest" description="Disordered" evidence="5">
    <location>
        <begin position="809"/>
        <end position="859"/>
    </location>
</feature>
<feature type="region of interest" description="Disordered" evidence="5">
    <location>
        <begin position="594"/>
        <end position="645"/>
    </location>
</feature>
<dbReference type="SUPFAM" id="SSF100934">
    <property type="entry name" value="Heat shock protein 70kD (HSP70), C-terminal subdomain"/>
    <property type="match status" value="1"/>
</dbReference>
<dbReference type="InterPro" id="IPR029048">
    <property type="entry name" value="HSP70_C_sf"/>
</dbReference>
<feature type="compositionally biased region" description="Low complexity" evidence="5">
    <location>
        <begin position="607"/>
        <end position="641"/>
    </location>
</feature>
<dbReference type="PANTHER" id="PTHR45639:SF3">
    <property type="entry name" value="HYPOXIA UP-REGULATED PROTEIN 1"/>
    <property type="match status" value="1"/>
</dbReference>
<dbReference type="GO" id="GO:0030968">
    <property type="term" value="P:endoplasmic reticulum unfolded protein response"/>
    <property type="evidence" value="ECO:0007669"/>
    <property type="project" value="TreeGrafter"/>
</dbReference>
<evidence type="ECO:0000256" key="1">
    <source>
        <dbReference type="ARBA" id="ARBA00022741"/>
    </source>
</evidence>
<dbReference type="AlphaFoldDB" id="A0A0G4KCU9"/>
<dbReference type="STRING" id="100787.A0A0G4KCU9"/>
<evidence type="ECO:0008006" key="8">
    <source>
        <dbReference type="Google" id="ProtNLM"/>
    </source>
</evidence>
<feature type="coiled-coil region" evidence="4">
    <location>
        <begin position="749"/>
        <end position="776"/>
    </location>
</feature>
<protein>
    <recommendedName>
        <fullName evidence="8">Stress protein ORP150</fullName>
    </recommendedName>
</protein>
<dbReference type="GO" id="GO:0140662">
    <property type="term" value="F:ATP-dependent protein folding chaperone"/>
    <property type="evidence" value="ECO:0007669"/>
    <property type="project" value="InterPro"/>
</dbReference>
<dbReference type="EMBL" id="CVQH01000001">
    <property type="protein sequence ID" value="CRJ80455.1"/>
    <property type="molecule type" value="Genomic_DNA"/>
</dbReference>
<dbReference type="Gene3D" id="1.20.1270.10">
    <property type="match status" value="1"/>
</dbReference>
<sequence length="999" mass="108737">MASLRFSPLTLVLGSIFFFTSQVFAVSAVLGVDLGTEYIKAALVKPGIPLEIVLTKDSRRKEISAVTFKPPQGGPKAGVFPERLYGSDAMALSARFPADVYPNLKTLLGLPIGDSIVQEYAARHPGLQIEENKIRGTAAFKSKAFSAEEEAWMVEELLAMELQSIQKNAEATAGPDTSVRSIVVTVPPFFSLEEKRAVELAADLAGLKILSLISDGMAVGLNYATTRQFPNVNNGEKPEYHMVFDMGAGSTKASVLRFQSRTVKDVGKFNKTVQEVALLGAGWDRTLGGDALNSLIVDDMISQFVESKGAQKISVQTEAVKSHGRAINKLTKEAERLRHILSANSNSQANFEGLYEDVDFKYKIDRTDFEKLAEAYAVRVGTVIQDALKAAQLELTDLDSVILHGGASRTPFVQKQLEESVGSADKLRSNVNSDESAVFGAGFRAAELSPSFRVKEIRLSEGAMYPSGIKWTNPKQKEQHQRLWSAVSPMGAAPKEVTFTNLEDFDVTFYQQIAGAERDVSTLKTQNLTETVAALKEKYGCEDSGIQFKVGVKLSGENGEVKVVKAAVECEAEVSESLMDGVKNLFGFGKKDQKPLADGEAEDADSAADTSSTESSTTSTASSKSKTTSTGTAAGAEASAAEAKEEPKKKQIVSIFVKFSLEDTGSPSLSKEELKKSKDRLQAFEASDKARRQREEALNRLEGFTYKVRDLLDSESFVAASTEEERTTLETKSSEASDWLYGEGADASKDEFKAKYKELNDIVSRVQKRVEEAETRPELVKALKDALDQSTVFVDKIKDQIKSYEEFHAAAQAASSDTSTATEEPASSSSTDSDGVEDDATAEKPRDMEDVIKEDGPIPPLYKMEDVDVIDKLHEDITSWITDMEAKQAALPPTADPVLLAKDLKSRREKLDKAGVDLAMKGVKSFEKKNKKVSSNNKKAKKTKTATAATAATGDASDGPEPIHINLGEDGKAPTEEEIQEILRKLQESQEPARERDEL</sequence>
<feature type="region of interest" description="Disordered" evidence="5">
    <location>
        <begin position="927"/>
        <end position="978"/>
    </location>
</feature>
<evidence type="ECO:0000313" key="6">
    <source>
        <dbReference type="EMBL" id="CRJ80455.1"/>
    </source>
</evidence>
<dbReference type="Pfam" id="PF00012">
    <property type="entry name" value="HSP70"/>
    <property type="match status" value="2"/>
</dbReference>
<dbReference type="Gene3D" id="3.30.30.30">
    <property type="match status" value="1"/>
</dbReference>
<dbReference type="FunFam" id="3.90.640.10:FF:000039">
    <property type="entry name" value="Hsp70 family chaperone Lhs1/Orp150"/>
    <property type="match status" value="1"/>
</dbReference>
<evidence type="ECO:0000256" key="2">
    <source>
        <dbReference type="ARBA" id="ARBA00022840"/>
    </source>
</evidence>
<dbReference type="Gene3D" id="3.30.420.40">
    <property type="match status" value="2"/>
</dbReference>
<reference evidence="6 7" key="1">
    <citation type="submission" date="2015-05" db="EMBL/GenBank/DDBJ databases">
        <authorList>
            <person name="Wang D.B."/>
            <person name="Wang M."/>
        </authorList>
    </citation>
    <scope>NUCLEOTIDE SEQUENCE [LARGE SCALE GENOMIC DNA]</scope>
    <source>
        <strain evidence="6">VL1</strain>
    </source>
</reference>
<dbReference type="SUPFAM" id="SSF53067">
    <property type="entry name" value="Actin-like ATPase domain"/>
    <property type="match status" value="2"/>
</dbReference>
<organism evidence="6 7">
    <name type="scientific">Verticillium longisporum</name>
    <name type="common">Verticillium dahliae var. longisporum</name>
    <dbReference type="NCBI Taxonomy" id="100787"/>
    <lineage>
        <taxon>Eukaryota</taxon>
        <taxon>Fungi</taxon>
        <taxon>Dikarya</taxon>
        <taxon>Ascomycota</taxon>
        <taxon>Pezizomycotina</taxon>
        <taxon>Sordariomycetes</taxon>
        <taxon>Hypocreomycetidae</taxon>
        <taxon>Glomerellales</taxon>
        <taxon>Plectosphaerellaceae</taxon>
        <taxon>Verticillium</taxon>
    </lineage>
</organism>
<dbReference type="GO" id="GO:0034663">
    <property type="term" value="C:endoplasmic reticulum chaperone complex"/>
    <property type="evidence" value="ECO:0007669"/>
    <property type="project" value="TreeGrafter"/>
</dbReference>
<keyword evidence="7" id="KW-1185">Reference proteome</keyword>
<feature type="compositionally biased region" description="Low complexity" evidence="5">
    <location>
        <begin position="809"/>
        <end position="833"/>
    </location>
</feature>
<keyword evidence="2" id="KW-0067">ATP-binding</keyword>
<keyword evidence="1" id="KW-0547">Nucleotide-binding</keyword>
<dbReference type="Gene3D" id="3.90.640.10">
    <property type="entry name" value="Actin, Chain A, domain 4"/>
    <property type="match status" value="1"/>
</dbReference>
<evidence type="ECO:0000256" key="5">
    <source>
        <dbReference type="SAM" id="MobiDB-lite"/>
    </source>
</evidence>
<dbReference type="InterPro" id="IPR043129">
    <property type="entry name" value="ATPase_NBD"/>
</dbReference>
<gene>
    <name evidence="6" type="ORF">BN1708_000258</name>
</gene>
<dbReference type="FunFam" id="1.20.1270.10:FF:000002">
    <property type="entry name" value="Heat shock 70 kDa protein 4"/>
    <property type="match status" value="1"/>
</dbReference>
<dbReference type="GO" id="GO:0005524">
    <property type="term" value="F:ATP binding"/>
    <property type="evidence" value="ECO:0007669"/>
    <property type="project" value="UniProtKB-KW"/>
</dbReference>
<evidence type="ECO:0000256" key="4">
    <source>
        <dbReference type="SAM" id="Coils"/>
    </source>
</evidence>
<feature type="non-terminal residue" evidence="6">
    <location>
        <position position="999"/>
    </location>
</feature>
<dbReference type="PANTHER" id="PTHR45639">
    <property type="entry name" value="HSC70CB, ISOFORM G-RELATED"/>
    <property type="match status" value="1"/>
</dbReference>
<keyword evidence="3" id="KW-0143">Chaperone</keyword>
<dbReference type="Proteomes" id="UP000044602">
    <property type="component" value="Unassembled WGS sequence"/>
</dbReference>
<name>A0A0G4KCU9_VERLO</name>
<evidence type="ECO:0000313" key="7">
    <source>
        <dbReference type="Proteomes" id="UP000044602"/>
    </source>
</evidence>
<evidence type="ECO:0000256" key="3">
    <source>
        <dbReference type="ARBA" id="ARBA00023186"/>
    </source>
</evidence>
<dbReference type="InterPro" id="IPR013126">
    <property type="entry name" value="Hsp_70_fam"/>
</dbReference>
<accession>A0A0G4KCU9</accession>